<dbReference type="InterPro" id="IPR029058">
    <property type="entry name" value="AB_hydrolase_fold"/>
</dbReference>
<keyword evidence="3" id="KW-1185">Reference proteome</keyword>
<dbReference type="SUPFAM" id="SSF53474">
    <property type="entry name" value="alpha/beta-Hydrolases"/>
    <property type="match status" value="1"/>
</dbReference>
<evidence type="ECO:0000259" key="1">
    <source>
        <dbReference type="Pfam" id="PF00561"/>
    </source>
</evidence>
<dbReference type="RefSeq" id="WP_076818553.1">
    <property type="nucleotide sequence ID" value="NZ_MOMC01000038.1"/>
</dbReference>
<name>A0A1V2I8T6_9ACTN</name>
<dbReference type="GO" id="GO:0016020">
    <property type="term" value="C:membrane"/>
    <property type="evidence" value="ECO:0007669"/>
    <property type="project" value="TreeGrafter"/>
</dbReference>
<organism evidence="2 3">
    <name type="scientific">Pseudofrankia asymbiotica</name>
    <dbReference type="NCBI Taxonomy" id="1834516"/>
    <lineage>
        <taxon>Bacteria</taxon>
        <taxon>Bacillati</taxon>
        <taxon>Actinomycetota</taxon>
        <taxon>Actinomycetes</taxon>
        <taxon>Frankiales</taxon>
        <taxon>Frankiaceae</taxon>
        <taxon>Pseudofrankia</taxon>
    </lineage>
</organism>
<dbReference type="InterPro" id="IPR050266">
    <property type="entry name" value="AB_hydrolase_sf"/>
</dbReference>
<dbReference type="Pfam" id="PF00561">
    <property type="entry name" value="Abhydrolase_1"/>
    <property type="match status" value="1"/>
</dbReference>
<keyword evidence="2" id="KW-0378">Hydrolase</keyword>
<evidence type="ECO:0000313" key="3">
    <source>
        <dbReference type="Proteomes" id="UP000188929"/>
    </source>
</evidence>
<dbReference type="PANTHER" id="PTHR43798:SF33">
    <property type="entry name" value="HYDROLASE, PUTATIVE (AFU_ORTHOLOGUE AFUA_2G14860)-RELATED"/>
    <property type="match status" value="1"/>
</dbReference>
<dbReference type="InterPro" id="IPR000073">
    <property type="entry name" value="AB_hydrolase_1"/>
</dbReference>
<dbReference type="Proteomes" id="UP000188929">
    <property type="component" value="Unassembled WGS sequence"/>
</dbReference>
<protein>
    <submittedName>
        <fullName evidence="2">Alpha/beta hydrolase</fullName>
    </submittedName>
</protein>
<dbReference type="STRING" id="1834516.BL253_19280"/>
<dbReference type="AlphaFoldDB" id="A0A1V2I8T6"/>
<feature type="domain" description="AB hydrolase-1" evidence="1">
    <location>
        <begin position="22"/>
        <end position="124"/>
    </location>
</feature>
<reference evidence="3" key="1">
    <citation type="submission" date="2016-10" db="EMBL/GenBank/DDBJ databases">
        <title>Frankia sp. NRRL B-16386 Genome sequencing.</title>
        <authorList>
            <person name="Ghodhbane-Gtari F."/>
            <person name="Swanson E."/>
            <person name="Gueddou A."/>
            <person name="Hezbri K."/>
            <person name="Ktari K."/>
            <person name="Nouioui I."/>
            <person name="Morris K."/>
            <person name="Simpson S."/>
            <person name="Abebe-Akele F."/>
            <person name="Thomas K."/>
            <person name="Gtari M."/>
            <person name="Tisa L.S."/>
        </authorList>
    </citation>
    <scope>NUCLEOTIDE SEQUENCE [LARGE SCALE GENOMIC DNA]</scope>
    <source>
        <strain evidence="3">NRRL B-16386</strain>
    </source>
</reference>
<dbReference type="GO" id="GO:0016787">
    <property type="term" value="F:hydrolase activity"/>
    <property type="evidence" value="ECO:0007669"/>
    <property type="project" value="UniProtKB-KW"/>
</dbReference>
<dbReference type="OrthoDB" id="9785847at2"/>
<evidence type="ECO:0000313" key="2">
    <source>
        <dbReference type="EMBL" id="ONH28711.1"/>
    </source>
</evidence>
<dbReference type="EMBL" id="MOMC01000038">
    <property type="protein sequence ID" value="ONH28711.1"/>
    <property type="molecule type" value="Genomic_DNA"/>
</dbReference>
<accession>A0A1V2I8T6</accession>
<sequence length="261" mass="28337">MPFADVGDVRLFFTDEGSGDLPLLLVHGYTSDSHDWSWQLPHLVAGHRVIAVDLRGHGRSSAPPKGYTTAQFAADLAGLLDHLGIDRVVAFGHSMGGSVVSGLAVDFPDRVAAVVAVDPAYLLPDEMAGGMRPMLDLLADTDPVPFVQRLVGGMDSPARHPALRTWQVRRIAGMEGHVLSQSLAAQVTGMALRSHSEPYLRRRTCPVLSFYADPSRSDAEQAVFTDPRSRVVTWEGAGHWLHQERPAEFNSLVTTWLASIA</sequence>
<dbReference type="PRINTS" id="PR00111">
    <property type="entry name" value="ABHYDROLASE"/>
</dbReference>
<dbReference type="PANTHER" id="PTHR43798">
    <property type="entry name" value="MONOACYLGLYCEROL LIPASE"/>
    <property type="match status" value="1"/>
</dbReference>
<gene>
    <name evidence="2" type="ORF">BL253_19280</name>
</gene>
<comment type="caution">
    <text evidence="2">The sequence shown here is derived from an EMBL/GenBank/DDBJ whole genome shotgun (WGS) entry which is preliminary data.</text>
</comment>
<dbReference type="Gene3D" id="3.40.50.1820">
    <property type="entry name" value="alpha/beta hydrolase"/>
    <property type="match status" value="1"/>
</dbReference>
<proteinExistence type="predicted"/>